<dbReference type="EMBL" id="AEYP01037020">
    <property type="status" value="NOT_ANNOTATED_CDS"/>
    <property type="molecule type" value="Genomic_DNA"/>
</dbReference>
<dbReference type="FunFam" id="2.130.10.10:FF:000615">
    <property type="entry name" value="Receptor for activated C kinase 1"/>
    <property type="match status" value="1"/>
</dbReference>
<reference evidence="8" key="1">
    <citation type="submission" date="2024-06" db="UniProtKB">
        <authorList>
            <consortium name="Ensembl"/>
        </authorList>
    </citation>
    <scope>IDENTIFICATION</scope>
</reference>
<dbReference type="eggNOG" id="KOG0279">
    <property type="taxonomic scope" value="Eukaryota"/>
</dbReference>
<keyword evidence="3" id="KW-0677">Repeat</keyword>
<evidence type="ECO:0000256" key="4">
    <source>
        <dbReference type="ARBA" id="ARBA00022980"/>
    </source>
</evidence>
<proteinExistence type="inferred from homology"/>
<evidence type="ECO:0000256" key="1">
    <source>
        <dbReference type="ARBA" id="ARBA00007253"/>
    </source>
</evidence>
<dbReference type="HOGENOM" id="CLU_000288_57_7_1"/>
<dbReference type="SMART" id="SM00320">
    <property type="entry name" value="WD40"/>
    <property type="match status" value="3"/>
</dbReference>
<dbReference type="InParanoid" id="M3YK20"/>
<feature type="repeat" description="WD" evidence="7">
    <location>
        <begin position="1"/>
        <end position="42"/>
    </location>
</feature>
<dbReference type="PROSITE" id="PS00678">
    <property type="entry name" value="WD_REPEATS_1"/>
    <property type="match status" value="1"/>
</dbReference>
<dbReference type="SUPFAM" id="SSF50978">
    <property type="entry name" value="WD40 repeat-like"/>
    <property type="match status" value="1"/>
</dbReference>
<protein>
    <recommendedName>
        <fullName evidence="6">Small ribosomal subunit protein RACK1</fullName>
    </recommendedName>
</protein>
<dbReference type="PANTHER" id="PTHR19868">
    <property type="entry name" value="RECEPTOR FOR ACTIVATED PROTEIN KINASE C RACK1"/>
    <property type="match status" value="1"/>
</dbReference>
<keyword evidence="4" id="KW-0687">Ribonucleoprotein</keyword>
<evidence type="ECO:0000256" key="5">
    <source>
        <dbReference type="ARBA" id="ARBA00023218"/>
    </source>
</evidence>
<evidence type="ECO:0000313" key="8">
    <source>
        <dbReference type="Ensembl" id="ENSMPUP00000011677.1"/>
    </source>
</evidence>
<dbReference type="Gene3D" id="2.130.10.10">
    <property type="entry name" value="YVTN repeat-like/Quinoprotein amine dehydrogenase"/>
    <property type="match status" value="1"/>
</dbReference>
<keyword evidence="4" id="KW-0689">Ribosomal protein</keyword>
<evidence type="ECO:0000256" key="6">
    <source>
        <dbReference type="ARBA" id="ARBA00035297"/>
    </source>
</evidence>
<dbReference type="AlphaFoldDB" id="M3YK20"/>
<evidence type="ECO:0000256" key="2">
    <source>
        <dbReference type="ARBA" id="ARBA00022574"/>
    </source>
</evidence>
<feature type="repeat" description="WD" evidence="7">
    <location>
        <begin position="125"/>
        <end position="154"/>
    </location>
</feature>
<dbReference type="GeneTree" id="ENSGT00940000154461"/>
<dbReference type="GO" id="GO:0043022">
    <property type="term" value="F:ribosome binding"/>
    <property type="evidence" value="ECO:0007669"/>
    <property type="project" value="InterPro"/>
</dbReference>
<name>M3YK20_MUSPF</name>
<dbReference type="InterPro" id="IPR019775">
    <property type="entry name" value="WD40_repeat_CS"/>
</dbReference>
<sequence length="237" mass="26327">LWGHFHFVSYIVISSDGHFVLLGSWDGTLHLWDLTVGTTTHRFMGHTKDMLVAFSDNQQIVSGSLWNTLGVCKYTVRVSCVWFSPNSNAMIVSFGWDKLVKVSDVANYKLKTNHISHIGNLNTTFSPDGSLCPSGGKDCQAMLWDLNEGKHLYTLSVRTSSMPCASVLNVYWLCDATGPSIKIWDLEGKIIVGELKQEVISTSSNTEPPQCTFLAFSADGQTLLAMHTTWFMASDHR</sequence>
<dbReference type="GO" id="GO:0005840">
    <property type="term" value="C:ribosome"/>
    <property type="evidence" value="ECO:0007669"/>
    <property type="project" value="UniProtKB-KW"/>
</dbReference>
<dbReference type="PROSITE" id="PS50082">
    <property type="entry name" value="WD_REPEATS_2"/>
    <property type="match status" value="2"/>
</dbReference>
<dbReference type="Ensembl" id="ENSMPUT00000011869.1">
    <property type="protein sequence ID" value="ENSMPUP00000011677.1"/>
    <property type="gene ID" value="ENSMPUG00000011771.1"/>
</dbReference>
<dbReference type="InterPro" id="IPR045223">
    <property type="entry name" value="RACK1-like"/>
</dbReference>
<dbReference type="InterPro" id="IPR015943">
    <property type="entry name" value="WD40/YVTN_repeat-like_dom_sf"/>
</dbReference>
<keyword evidence="5" id="KW-0217">Developmental protein</keyword>
<dbReference type="InterPro" id="IPR036322">
    <property type="entry name" value="WD40_repeat_dom_sf"/>
</dbReference>
<dbReference type="GO" id="GO:0045182">
    <property type="term" value="F:translation regulator activity"/>
    <property type="evidence" value="ECO:0007669"/>
    <property type="project" value="InterPro"/>
</dbReference>
<keyword evidence="5" id="KW-0306">Gastrulation</keyword>
<dbReference type="STRING" id="9669.ENSMPUP00000011677"/>
<dbReference type="PROSITE" id="PS50294">
    <property type="entry name" value="WD_REPEATS_REGION"/>
    <property type="match status" value="1"/>
</dbReference>
<keyword evidence="2 7" id="KW-0853">WD repeat</keyword>
<dbReference type="InterPro" id="IPR001680">
    <property type="entry name" value="WD40_rpt"/>
</dbReference>
<evidence type="ECO:0000256" key="7">
    <source>
        <dbReference type="PROSITE-ProRule" id="PRU00221"/>
    </source>
</evidence>
<organism evidence="8">
    <name type="scientific">Mustela putorius furo</name>
    <name type="common">European domestic ferret</name>
    <name type="synonym">Mustela furo</name>
    <dbReference type="NCBI Taxonomy" id="9669"/>
    <lineage>
        <taxon>Eukaryota</taxon>
        <taxon>Metazoa</taxon>
        <taxon>Chordata</taxon>
        <taxon>Craniata</taxon>
        <taxon>Vertebrata</taxon>
        <taxon>Euteleostomi</taxon>
        <taxon>Mammalia</taxon>
        <taxon>Eutheria</taxon>
        <taxon>Laurasiatheria</taxon>
        <taxon>Carnivora</taxon>
        <taxon>Caniformia</taxon>
        <taxon>Musteloidea</taxon>
        <taxon>Mustelidae</taxon>
        <taxon>Mustelinae</taxon>
        <taxon>Mustela</taxon>
    </lineage>
</organism>
<evidence type="ECO:0000256" key="3">
    <source>
        <dbReference type="ARBA" id="ARBA00022737"/>
    </source>
</evidence>
<dbReference type="Pfam" id="PF00400">
    <property type="entry name" value="WD40"/>
    <property type="match status" value="3"/>
</dbReference>
<dbReference type="GO" id="GO:0007369">
    <property type="term" value="P:gastrulation"/>
    <property type="evidence" value="ECO:0007669"/>
    <property type="project" value="UniProtKB-KW"/>
</dbReference>
<comment type="similarity">
    <text evidence="1">Belongs to the WD repeat G protein beta family. Ribosomal protein RACK1 subfamily.</text>
</comment>
<accession>M3YK20</accession>